<organism evidence="2 3">
    <name type="scientific">Pristionchus mayeri</name>
    <dbReference type="NCBI Taxonomy" id="1317129"/>
    <lineage>
        <taxon>Eukaryota</taxon>
        <taxon>Metazoa</taxon>
        <taxon>Ecdysozoa</taxon>
        <taxon>Nematoda</taxon>
        <taxon>Chromadorea</taxon>
        <taxon>Rhabditida</taxon>
        <taxon>Rhabditina</taxon>
        <taxon>Diplogasteromorpha</taxon>
        <taxon>Diplogasteroidea</taxon>
        <taxon>Neodiplogasteridae</taxon>
        <taxon>Pristionchus</taxon>
    </lineage>
</organism>
<gene>
    <name evidence="2" type="ORF">PMAYCL1PPCAC_28961</name>
</gene>
<comment type="function">
    <text evidence="1">Mediates sugar transport across membranes.</text>
</comment>
<reference evidence="3" key="1">
    <citation type="submission" date="2022-10" db="EMBL/GenBank/DDBJ databases">
        <title>Genome assembly of Pristionchus species.</title>
        <authorList>
            <person name="Yoshida K."/>
            <person name="Sommer R.J."/>
        </authorList>
    </citation>
    <scope>NUCLEOTIDE SEQUENCE [LARGE SCALE GENOMIC DNA]</scope>
    <source>
        <strain evidence="3">RS5460</strain>
    </source>
</reference>
<accession>A0AAN5D977</accession>
<evidence type="ECO:0000313" key="2">
    <source>
        <dbReference type="EMBL" id="GMR58766.1"/>
    </source>
</evidence>
<keyword evidence="3" id="KW-1185">Reference proteome</keyword>
<feature type="transmembrane region" description="Helical" evidence="1">
    <location>
        <begin position="46"/>
        <end position="67"/>
    </location>
</feature>
<dbReference type="Gene3D" id="1.20.1280.290">
    <property type="match status" value="1"/>
</dbReference>
<feature type="transmembrane region" description="Helical" evidence="1">
    <location>
        <begin position="73"/>
        <end position="94"/>
    </location>
</feature>
<keyword evidence="1" id="KW-0813">Transport</keyword>
<feature type="transmembrane region" description="Helical" evidence="1">
    <location>
        <begin position="205"/>
        <end position="223"/>
    </location>
</feature>
<proteinExistence type="inferred from homology"/>
<dbReference type="Pfam" id="PF03083">
    <property type="entry name" value="MtN3_slv"/>
    <property type="match status" value="1"/>
</dbReference>
<dbReference type="AlphaFoldDB" id="A0AAN5D977"/>
<feature type="transmembrane region" description="Helical" evidence="1">
    <location>
        <begin position="12"/>
        <end position="34"/>
    </location>
</feature>
<protein>
    <recommendedName>
        <fullName evidence="1">Sugar transporter SWEET</fullName>
    </recommendedName>
</protein>
<feature type="transmembrane region" description="Helical" evidence="1">
    <location>
        <begin position="101"/>
        <end position="119"/>
    </location>
</feature>
<name>A0AAN5D977_9BILA</name>
<keyword evidence="1" id="KW-0812">Transmembrane</keyword>
<comment type="caution">
    <text evidence="1">Lacks conserved residue(s) required for the propagation of feature annotation.</text>
</comment>
<comment type="similarity">
    <text evidence="1">Belongs to the SWEET sugar transporter family.</text>
</comment>
<feature type="non-terminal residue" evidence="2">
    <location>
        <position position="1"/>
    </location>
</feature>
<dbReference type="EMBL" id="BTRK01000006">
    <property type="protein sequence ID" value="GMR58766.1"/>
    <property type="molecule type" value="Genomic_DNA"/>
</dbReference>
<dbReference type="Proteomes" id="UP001328107">
    <property type="component" value="Unassembled WGS sequence"/>
</dbReference>
<keyword evidence="1" id="KW-1133">Transmembrane helix</keyword>
<keyword evidence="1" id="KW-0472">Membrane</keyword>
<comment type="caution">
    <text evidence="2">The sequence shown here is derived from an EMBL/GenBank/DDBJ whole genome shotgun (WGS) entry which is preliminary data.</text>
</comment>
<evidence type="ECO:0000313" key="3">
    <source>
        <dbReference type="Proteomes" id="UP001328107"/>
    </source>
</evidence>
<dbReference type="GO" id="GO:0016020">
    <property type="term" value="C:membrane"/>
    <property type="evidence" value="ECO:0007669"/>
    <property type="project" value="InterPro"/>
</dbReference>
<keyword evidence="1" id="KW-0762">Sugar transport</keyword>
<dbReference type="InterPro" id="IPR004316">
    <property type="entry name" value="SWEET_rpt"/>
</dbReference>
<sequence length="271" mass="30146">SGNRPFTRMSLLSAYATFVALYSALFMFFPLMIVRQWVKRKSSEGFSVMTFLLINFMMGCWVKFSLMNGDSRALYSYSFGLTMMSLYTIVFGIYTNNKRVFIVQVSSLIGLLALLFSYVDGLDDAVRVATMGKIAAISQTAMVGGPFFQAKEVIAKGTSEYLSLGFTLLSLMMVGNRFLLGVLQGNLTVAVSLSIMYNENIQTEFLKVIFIISLITRASLLVMMLGENFVPLFLPVLSVLSISSRLIEQPGDTEANDANKHLLLEQLSCYL</sequence>
<evidence type="ECO:0000256" key="1">
    <source>
        <dbReference type="RuleBase" id="RU910715"/>
    </source>
</evidence>